<evidence type="ECO:0000313" key="1">
    <source>
        <dbReference type="EMBL" id="QHU26591.1"/>
    </source>
</evidence>
<proteinExistence type="predicted"/>
<reference evidence="1" key="1">
    <citation type="journal article" date="2020" name="Nature">
        <title>Giant virus diversity and host interactions through global metagenomics.</title>
        <authorList>
            <person name="Schulz F."/>
            <person name="Roux S."/>
            <person name="Paez-Espino D."/>
            <person name="Jungbluth S."/>
            <person name="Walsh D.A."/>
            <person name="Denef V.J."/>
            <person name="McMahon K.D."/>
            <person name="Konstantinidis K.T."/>
            <person name="Eloe-Fadrosh E.A."/>
            <person name="Kyrpides N.C."/>
            <person name="Woyke T."/>
        </authorList>
    </citation>
    <scope>NUCLEOTIDE SEQUENCE</scope>
    <source>
        <strain evidence="1">GVMAG-M-3300027759-42</strain>
    </source>
</reference>
<accession>A0A6C0LA85</accession>
<organism evidence="1">
    <name type="scientific">viral metagenome</name>
    <dbReference type="NCBI Taxonomy" id="1070528"/>
    <lineage>
        <taxon>unclassified sequences</taxon>
        <taxon>metagenomes</taxon>
        <taxon>organismal metagenomes</taxon>
    </lineage>
</organism>
<name>A0A6C0LA85_9ZZZZ</name>
<dbReference type="AlphaFoldDB" id="A0A6C0LA85"/>
<protein>
    <submittedName>
        <fullName evidence="1">Uncharacterized protein</fullName>
    </submittedName>
</protein>
<dbReference type="EMBL" id="MN740443">
    <property type="protein sequence ID" value="QHU26591.1"/>
    <property type="molecule type" value="Genomic_DNA"/>
</dbReference>
<sequence length="226" mass="25209">MNKFRKHITKKRKLLKKKKRVHRRTIKKTKGGIKAKSLIATAAAGLLASSAYGFNPPPGHNLAPGHNIVLKNQLNPVQSHPYLKHQGPSSSVWQDPVFSNNNLPSHNIDIDTSLEPTELPSSLRGPPSGLPPDNSEMVFEDEPHNSENNIDFKSLSDFLKAHVISGLTSELKETLINKIKEFLLKIIEPVKVETAVKLLRSKINSPLFTREELFKIVKAAANNRLK</sequence>